<name>A0A1L0AZY6_9ASCO</name>
<feature type="region of interest" description="Disordered" evidence="1">
    <location>
        <begin position="186"/>
        <end position="209"/>
    </location>
</feature>
<dbReference type="InterPro" id="IPR039634">
    <property type="entry name" value="Bul1-like"/>
</dbReference>
<evidence type="ECO:0000256" key="1">
    <source>
        <dbReference type="SAM" id="MobiDB-lite"/>
    </source>
</evidence>
<organism evidence="4 5">
    <name type="scientific">Hanseniaspora guilliermondii</name>
    <dbReference type="NCBI Taxonomy" id="56406"/>
    <lineage>
        <taxon>Eukaryota</taxon>
        <taxon>Fungi</taxon>
        <taxon>Dikarya</taxon>
        <taxon>Ascomycota</taxon>
        <taxon>Saccharomycotina</taxon>
        <taxon>Saccharomycetes</taxon>
        <taxon>Saccharomycodales</taxon>
        <taxon>Saccharomycodaceae</taxon>
        <taxon>Hanseniaspora</taxon>
    </lineage>
</organism>
<reference evidence="5" key="1">
    <citation type="submission" date="2016-11" db="EMBL/GenBank/DDBJ databases">
        <authorList>
            <person name="Guldener U."/>
        </authorList>
    </citation>
    <scope>NUCLEOTIDE SEQUENCE [LARGE SCALE GENOMIC DNA]</scope>
</reference>
<dbReference type="Pfam" id="PF04425">
    <property type="entry name" value="Bul1_N"/>
    <property type="match status" value="1"/>
</dbReference>
<dbReference type="AlphaFoldDB" id="A0A1L0AZY6"/>
<evidence type="ECO:0000259" key="2">
    <source>
        <dbReference type="Pfam" id="PF04425"/>
    </source>
</evidence>
<feature type="region of interest" description="Disordered" evidence="1">
    <location>
        <begin position="8"/>
        <end position="62"/>
    </location>
</feature>
<evidence type="ECO:0000259" key="3">
    <source>
        <dbReference type="Pfam" id="PF04426"/>
    </source>
</evidence>
<sequence length="906" mass="104488">MSHLLKIFDHTKDEKSSQVSQAGTQTTKKTKHRNGIYRTIRVAKSNSDQANSRTPSPSAIDLKIYDSKPSTRAKDIVESFNTLQMKYANDDINRTDLLARKNSDIVFYKRKIPSHLNLDDEMKMMSDDEQDDDYDDEDEILVDVLPSFQFYDSIVKFLPNDKDEDLDNCDLEDNVLLQPLAVGEESTDALNPPEYNSLTAENFTPSSNGEENYGMRFEVDKIHELPKLVYPGLDISIILTKNTVKPNTPLEKETSLREFSSGELISGYFLLTNRTNNSIKFDGFYVSFEGMVQVRNRSTHKVTKMKILKTHDLSATWSYSHVEMSSGMGYRPGGVDEVDNSRLGLPNNKVIEPQTAYKKYFCFKIPSEILDINCKHQIPQHLALPPTFGFDVTDKNNANLKCNPLLGYGVNGIRGSAVLCPDLASYGSGVSAELKKHVGFSHGNYLKTLKAGFDNEYSCIQYSINCRLVKNNIEHNQHFILNDTCHNIRIIPNSLSSNNKYRYTEGKTSEIDIKEFSKNLSNFNSNVSRRCENLDTLVKKLKNWEDDNTFCREDLNIQNQDIIEKKQNRETSDSKLSFKDLGLQRDAHISKNDAPIFEDVSKQKYEAIQRFNFDLKKKQSGSFDKINDFFAMATHDKNVHAESFVNGIIKVACFFEKNLKVLPYHTNKSIENYNNREKKSNINKKLWDEVVDQKLPTEKEDYILKKLPLRIEVENFSHINYKPQVKSVKTTLVGVTAFTERELPILVDGGVYLKEKKFLEQIVQNCKIYYKNIKENKKEYESHKERLHRLCNKFDVPLDTVRFENLISKMTQSDVESFSTLNFEEFPIDNIFKSTNIENISWSKMSDKKTECELKVNVEYKDKQNVVILPSFDSCIISRFYYLKVDIKFDHCDKVSLKVPIDVRYI</sequence>
<feature type="compositionally biased region" description="Polar residues" evidence="1">
    <location>
        <begin position="194"/>
        <end position="209"/>
    </location>
</feature>
<dbReference type="PANTHER" id="PTHR31904">
    <property type="entry name" value="BYPASS OF STOP CODON PROTEIN 5-RELATED"/>
    <property type="match status" value="1"/>
</dbReference>
<feature type="domain" description="Bul1 C-terminal" evidence="3">
    <location>
        <begin position="695"/>
        <end position="835"/>
    </location>
</feature>
<evidence type="ECO:0000313" key="5">
    <source>
        <dbReference type="Proteomes" id="UP000183365"/>
    </source>
</evidence>
<feature type="compositionally biased region" description="Polar residues" evidence="1">
    <location>
        <begin position="44"/>
        <end position="57"/>
    </location>
</feature>
<dbReference type="EMBL" id="FQNF01000017">
    <property type="protein sequence ID" value="SGZ39108.1"/>
    <property type="molecule type" value="Genomic_DNA"/>
</dbReference>
<dbReference type="Proteomes" id="UP000183365">
    <property type="component" value="Unassembled WGS sequence"/>
</dbReference>
<dbReference type="PANTHER" id="PTHR31904:SF1">
    <property type="entry name" value="BYPASS OF STOP CODON PROTEIN 5-RELATED"/>
    <property type="match status" value="1"/>
</dbReference>
<evidence type="ECO:0000313" key="4">
    <source>
        <dbReference type="EMBL" id="SGZ39108.1"/>
    </source>
</evidence>
<dbReference type="OrthoDB" id="2283785at2759"/>
<dbReference type="InterPro" id="IPR007519">
    <property type="entry name" value="Bul1_N"/>
</dbReference>
<accession>A0A1L0AZY6</accession>
<dbReference type="Pfam" id="PF04426">
    <property type="entry name" value="Bul1_C"/>
    <property type="match status" value="2"/>
</dbReference>
<keyword evidence="5" id="KW-1185">Reference proteome</keyword>
<feature type="compositionally biased region" description="Polar residues" evidence="1">
    <location>
        <begin position="17"/>
        <end position="27"/>
    </location>
</feature>
<dbReference type="InterPro" id="IPR022794">
    <property type="entry name" value="Bul1_C"/>
</dbReference>
<protein>
    <recommendedName>
        <fullName evidence="6">Ubiquitin ligase-binding protein BUL2</fullName>
    </recommendedName>
</protein>
<gene>
    <name evidence="4" type="ORF">HGUI_01308</name>
</gene>
<feature type="domain" description="Bul1 N-terminal" evidence="2">
    <location>
        <begin position="210"/>
        <end position="562"/>
    </location>
</feature>
<proteinExistence type="predicted"/>
<evidence type="ECO:0008006" key="6">
    <source>
        <dbReference type="Google" id="ProtNLM"/>
    </source>
</evidence>
<dbReference type="VEuPathDB" id="FungiDB:HGUI_01308"/>
<feature type="domain" description="Bul1 C-terminal" evidence="3">
    <location>
        <begin position="840"/>
        <end position="905"/>
    </location>
</feature>